<keyword evidence="2" id="KW-1185">Reference proteome</keyword>
<dbReference type="Proteomes" id="UP000295197">
    <property type="component" value="Unassembled WGS sequence"/>
</dbReference>
<name>A0A4R3VXU5_9SPHI</name>
<reference evidence="1 2" key="1">
    <citation type="submission" date="2019-03" db="EMBL/GenBank/DDBJ databases">
        <title>Genomic Encyclopedia of Type Strains, Phase IV (KMG-IV): sequencing the most valuable type-strain genomes for metagenomic binning, comparative biology and taxonomic classification.</title>
        <authorList>
            <person name="Goeker M."/>
        </authorList>
    </citation>
    <scope>NUCLEOTIDE SEQUENCE [LARGE SCALE GENOMIC DNA]</scope>
    <source>
        <strain evidence="1 2">DSM 22362</strain>
    </source>
</reference>
<accession>A0A4R3VXU5</accession>
<dbReference type="OrthoDB" id="712512at2"/>
<dbReference type="EMBL" id="SMBZ01000011">
    <property type="protein sequence ID" value="TCV17099.1"/>
    <property type="molecule type" value="Genomic_DNA"/>
</dbReference>
<dbReference type="AlphaFoldDB" id="A0A4R3VXU5"/>
<proteinExistence type="predicted"/>
<dbReference type="RefSeq" id="WP_132777190.1">
    <property type="nucleotide sequence ID" value="NZ_SMBZ01000011.1"/>
</dbReference>
<organism evidence="1 2">
    <name type="scientific">Sphingobacterium alimentarium</name>
    <dbReference type="NCBI Taxonomy" id="797292"/>
    <lineage>
        <taxon>Bacteria</taxon>
        <taxon>Pseudomonadati</taxon>
        <taxon>Bacteroidota</taxon>
        <taxon>Sphingobacteriia</taxon>
        <taxon>Sphingobacteriales</taxon>
        <taxon>Sphingobacteriaceae</taxon>
        <taxon>Sphingobacterium</taxon>
    </lineage>
</organism>
<comment type="caution">
    <text evidence="1">The sequence shown here is derived from an EMBL/GenBank/DDBJ whole genome shotgun (WGS) entry which is preliminary data.</text>
</comment>
<sequence>MLTHEKLKSLGFKKFEWQDDDGDQVVDYKLKKGNVVIEITNLQTVEITTQGNYINLPKINDDKKLEQLINLLS</sequence>
<evidence type="ECO:0000313" key="2">
    <source>
        <dbReference type="Proteomes" id="UP000295197"/>
    </source>
</evidence>
<protein>
    <submittedName>
        <fullName evidence="1">Uncharacterized protein</fullName>
    </submittedName>
</protein>
<gene>
    <name evidence="1" type="ORF">EDC17_101116</name>
</gene>
<evidence type="ECO:0000313" key="1">
    <source>
        <dbReference type="EMBL" id="TCV17099.1"/>
    </source>
</evidence>